<comment type="caution">
    <text evidence="1">The sequence shown here is derived from an EMBL/GenBank/DDBJ whole genome shotgun (WGS) entry which is preliminary data.</text>
</comment>
<protein>
    <submittedName>
        <fullName evidence="1">UPF0481 protein</fullName>
    </submittedName>
</protein>
<name>A0ACC0HFI7_9ERIC</name>
<reference evidence="1 2" key="1">
    <citation type="journal article" date="2022" name="Plant J.">
        <title>Chromosome-level genome of Camellia lanceoleosa provides a valuable resource for understanding genome evolution and self-incompatibility.</title>
        <authorList>
            <person name="Gong W."/>
            <person name="Xiao S."/>
            <person name="Wang L."/>
            <person name="Liao Z."/>
            <person name="Chang Y."/>
            <person name="Mo W."/>
            <person name="Hu G."/>
            <person name="Li W."/>
            <person name="Zhao G."/>
            <person name="Zhu H."/>
            <person name="Hu X."/>
            <person name="Ji K."/>
            <person name="Xiang X."/>
            <person name="Song Q."/>
            <person name="Yuan D."/>
            <person name="Jin S."/>
            <person name="Zhang L."/>
        </authorList>
    </citation>
    <scope>NUCLEOTIDE SEQUENCE [LARGE SCALE GENOMIC DNA]</scope>
    <source>
        <strain evidence="1">SQ_2022a</strain>
    </source>
</reference>
<dbReference type="Proteomes" id="UP001060215">
    <property type="component" value="Chromosome 5"/>
</dbReference>
<gene>
    <name evidence="1" type="ORF">LOK49_LG06G02494</name>
</gene>
<dbReference type="EMBL" id="CM045762">
    <property type="protein sequence ID" value="KAI8012377.1"/>
    <property type="molecule type" value="Genomic_DNA"/>
</dbReference>
<accession>A0ACC0HFI7</accession>
<organism evidence="1 2">
    <name type="scientific">Camellia lanceoleosa</name>
    <dbReference type="NCBI Taxonomy" id="1840588"/>
    <lineage>
        <taxon>Eukaryota</taxon>
        <taxon>Viridiplantae</taxon>
        <taxon>Streptophyta</taxon>
        <taxon>Embryophyta</taxon>
        <taxon>Tracheophyta</taxon>
        <taxon>Spermatophyta</taxon>
        <taxon>Magnoliopsida</taxon>
        <taxon>eudicotyledons</taxon>
        <taxon>Gunneridae</taxon>
        <taxon>Pentapetalae</taxon>
        <taxon>asterids</taxon>
        <taxon>Ericales</taxon>
        <taxon>Theaceae</taxon>
        <taxon>Camellia</taxon>
    </lineage>
</organism>
<evidence type="ECO:0000313" key="2">
    <source>
        <dbReference type="Proteomes" id="UP001060215"/>
    </source>
</evidence>
<keyword evidence="2" id="KW-1185">Reference proteome</keyword>
<proteinExistence type="predicted"/>
<evidence type="ECO:0000313" key="1">
    <source>
        <dbReference type="EMBL" id="KAI8012377.1"/>
    </source>
</evidence>
<sequence>MSETSADLVLDIDKKLDELPPIPSERCIFRVHDLLRKENEKAYEPNVVAIGPYHHGKDNLQPMEDHKLRYLQQLLQRRNETSAERYIVAMQESEQRARKFYAEPISLDSNAFVKMMVLDSCFIVELLRKYVRKSLRDPNDCIFLLDHIELGTRRDLMLFEKQLPFFIVMQLFNMTRDYSDRLDNLIGMFVIFFLQITPGKLLPAPSENPSEVFQHFLTDIIHLLAENPREDYIKHLLGLLHYCCCYEFQSMVSRRNIVEIKDKSLKSTKELQEAGIKFNQIEERNLFDIRFVNGTMEIPTLVVQDSTESFLRNLIAYELYLPDTSRNYFTAYHKVMDYLVNTSEDVEILTQHGIIHNILGDNEVVADMINKLGNSIVVSYVGYEEVYNNVNEHCRGKWNIWLAILRRKYFNNPWALISFLAAVVLLLLTVTNHI</sequence>